<evidence type="ECO:0000256" key="7">
    <source>
        <dbReference type="ARBA" id="ARBA00022833"/>
    </source>
</evidence>
<keyword evidence="9" id="KW-0482">Metalloprotease</keyword>
<proteinExistence type="inferred from homology"/>
<evidence type="ECO:0000256" key="11">
    <source>
        <dbReference type="SAM" id="Phobius"/>
    </source>
</evidence>
<feature type="domain" description="PDZ" evidence="12">
    <location>
        <begin position="122"/>
        <end position="189"/>
    </location>
</feature>
<reference evidence="13 14" key="1">
    <citation type="journal article" date="2016" name="Environ. Microbiol.">
        <title>Genomic resolution of a cold subsurface aquifer community provides metabolic insights for novel microbes adapted to high CO concentrations.</title>
        <authorList>
            <person name="Probst A.J."/>
            <person name="Castelle C.J."/>
            <person name="Singh A."/>
            <person name="Brown C.T."/>
            <person name="Anantharaman K."/>
            <person name="Sharon I."/>
            <person name="Hug L.A."/>
            <person name="Burstein D."/>
            <person name="Emerson J.B."/>
            <person name="Thomas B.C."/>
            <person name="Banfield J.F."/>
        </authorList>
    </citation>
    <scope>NUCLEOTIDE SEQUENCE [LARGE SCALE GENOMIC DNA]</scope>
    <source>
        <strain evidence="13">CG2_30_35_20</strain>
    </source>
</reference>
<keyword evidence="10 11" id="KW-0472">Membrane</keyword>
<keyword evidence="4" id="KW-0645">Protease</keyword>
<comment type="cofactor">
    <cofactor evidence="1">
        <name>Zn(2+)</name>
        <dbReference type="ChEBI" id="CHEBI:29105"/>
    </cofactor>
</comment>
<evidence type="ECO:0000259" key="12">
    <source>
        <dbReference type="SMART" id="SM00228"/>
    </source>
</evidence>
<evidence type="ECO:0000256" key="8">
    <source>
        <dbReference type="ARBA" id="ARBA00022989"/>
    </source>
</evidence>
<dbReference type="Gene3D" id="2.30.42.10">
    <property type="match status" value="1"/>
</dbReference>
<dbReference type="AlphaFoldDB" id="A0A1J5HYU6"/>
<comment type="subcellular location">
    <subcellularLocation>
        <location evidence="2">Membrane</location>
        <topology evidence="2">Multi-pass membrane protein</topology>
    </subcellularLocation>
</comment>
<evidence type="ECO:0000256" key="1">
    <source>
        <dbReference type="ARBA" id="ARBA00001947"/>
    </source>
</evidence>
<dbReference type="EMBL" id="MNZO01000034">
    <property type="protein sequence ID" value="OIP86994.1"/>
    <property type="molecule type" value="Genomic_DNA"/>
</dbReference>
<dbReference type="InterPro" id="IPR004387">
    <property type="entry name" value="Pept_M50_Zn"/>
</dbReference>
<gene>
    <name evidence="13" type="ORF">AUK05_02325</name>
</gene>
<evidence type="ECO:0000256" key="5">
    <source>
        <dbReference type="ARBA" id="ARBA00022692"/>
    </source>
</evidence>
<dbReference type="Proteomes" id="UP000182344">
    <property type="component" value="Unassembled WGS sequence"/>
</dbReference>
<dbReference type="InterPro" id="IPR001478">
    <property type="entry name" value="PDZ"/>
</dbReference>
<evidence type="ECO:0000256" key="10">
    <source>
        <dbReference type="ARBA" id="ARBA00023136"/>
    </source>
</evidence>
<dbReference type="Pfam" id="PF17820">
    <property type="entry name" value="PDZ_6"/>
    <property type="match status" value="1"/>
</dbReference>
<dbReference type="CDD" id="cd06163">
    <property type="entry name" value="S2P-M50_PDZ_RseP-like"/>
    <property type="match status" value="1"/>
</dbReference>
<feature type="transmembrane region" description="Helical" evidence="11">
    <location>
        <begin position="6"/>
        <end position="25"/>
    </location>
</feature>
<dbReference type="PANTHER" id="PTHR42837">
    <property type="entry name" value="REGULATOR OF SIGMA-E PROTEASE RSEP"/>
    <property type="match status" value="1"/>
</dbReference>
<keyword evidence="6" id="KW-0378">Hydrolase</keyword>
<evidence type="ECO:0000256" key="4">
    <source>
        <dbReference type="ARBA" id="ARBA00022670"/>
    </source>
</evidence>
<dbReference type="GO" id="GO:0004222">
    <property type="term" value="F:metalloendopeptidase activity"/>
    <property type="evidence" value="ECO:0007669"/>
    <property type="project" value="InterPro"/>
</dbReference>
<dbReference type="InterPro" id="IPR041489">
    <property type="entry name" value="PDZ_6"/>
</dbReference>
<dbReference type="InterPro" id="IPR036034">
    <property type="entry name" value="PDZ_sf"/>
</dbReference>
<organism evidence="13 14">
    <name type="scientific">Candidatus Shapirobacteria bacterium CG2_30_35_20</name>
    <dbReference type="NCBI Taxonomy" id="1805376"/>
    <lineage>
        <taxon>Bacteria</taxon>
        <taxon>Candidatus Shapironibacteriota</taxon>
    </lineage>
</organism>
<evidence type="ECO:0000256" key="6">
    <source>
        <dbReference type="ARBA" id="ARBA00022801"/>
    </source>
</evidence>
<accession>A0A1J5HYU6</accession>
<feature type="transmembrane region" description="Helical" evidence="11">
    <location>
        <begin position="100"/>
        <end position="124"/>
    </location>
</feature>
<dbReference type="SMART" id="SM00228">
    <property type="entry name" value="PDZ"/>
    <property type="match status" value="1"/>
</dbReference>
<dbReference type="GO" id="GO:0016020">
    <property type="term" value="C:membrane"/>
    <property type="evidence" value="ECO:0007669"/>
    <property type="project" value="UniProtKB-SubCell"/>
</dbReference>
<feature type="transmembrane region" description="Helical" evidence="11">
    <location>
        <begin position="279"/>
        <end position="300"/>
    </location>
</feature>
<evidence type="ECO:0000256" key="2">
    <source>
        <dbReference type="ARBA" id="ARBA00004141"/>
    </source>
</evidence>
<dbReference type="Pfam" id="PF02163">
    <property type="entry name" value="Peptidase_M50"/>
    <property type="match status" value="1"/>
</dbReference>
<evidence type="ECO:0000313" key="13">
    <source>
        <dbReference type="EMBL" id="OIP86994.1"/>
    </source>
</evidence>
<name>A0A1J5HYU6_9BACT</name>
<dbReference type="GO" id="GO:0006508">
    <property type="term" value="P:proteolysis"/>
    <property type="evidence" value="ECO:0007669"/>
    <property type="project" value="UniProtKB-KW"/>
</dbReference>
<comment type="caution">
    <text evidence="13">The sequence shown here is derived from an EMBL/GenBank/DDBJ whole genome shotgun (WGS) entry which is preliminary data.</text>
</comment>
<keyword evidence="5 11" id="KW-0812">Transmembrane</keyword>
<keyword evidence="7" id="KW-0862">Zinc</keyword>
<keyword evidence="8 11" id="KW-1133">Transmembrane helix</keyword>
<dbReference type="STRING" id="1805376.AUK05_02325"/>
<sequence>MLGYQLSYFMDILIFIIALSILVLVHEFGHFFAAKITGVRVEEFGLGLPPKIISKKFWGTVWSLNWLPIGGFCKLYGEDPSSLIKTKDSFMDKNPWQKGLIVLGGVFMNMVLAIAIFAVVYTVMGIPIETDKVKIIGIAKNSPAEMAGLKVDDVIISINNIQIKKGNELTEIVNKNRGKKITVGVQGIAPIQLLARENPPAGEGSLGVVISNIEMQPIRWWEFYKGIGAGFKEAYFWGKIIFDGVTKMVGGLFLGQVPKDVTGPIGMFNATSSIRLNQGFLAVIHFFGVVSVNLAVVNVLPFPALDGGRIIFVIYEMIFRKKANAKFETMVNNLGMVILLSMIVLISIGDVRRLF</sequence>
<evidence type="ECO:0000313" key="14">
    <source>
        <dbReference type="Proteomes" id="UP000182344"/>
    </source>
</evidence>
<evidence type="ECO:0000256" key="9">
    <source>
        <dbReference type="ARBA" id="ARBA00023049"/>
    </source>
</evidence>
<dbReference type="SUPFAM" id="SSF50156">
    <property type="entry name" value="PDZ domain-like"/>
    <property type="match status" value="1"/>
</dbReference>
<feature type="transmembrane region" description="Helical" evidence="11">
    <location>
        <begin position="330"/>
        <end position="349"/>
    </location>
</feature>
<comment type="similarity">
    <text evidence="3">Belongs to the peptidase M50B family.</text>
</comment>
<dbReference type="PANTHER" id="PTHR42837:SF2">
    <property type="entry name" value="MEMBRANE METALLOPROTEASE ARASP2, CHLOROPLASTIC-RELATED"/>
    <property type="match status" value="1"/>
</dbReference>
<protein>
    <recommendedName>
        <fullName evidence="12">PDZ domain-containing protein</fullName>
    </recommendedName>
</protein>
<dbReference type="InterPro" id="IPR008915">
    <property type="entry name" value="Peptidase_M50"/>
</dbReference>
<evidence type="ECO:0000256" key="3">
    <source>
        <dbReference type="ARBA" id="ARBA00007931"/>
    </source>
</evidence>